<evidence type="ECO:0000313" key="3">
    <source>
        <dbReference type="Proteomes" id="UP000308267"/>
    </source>
</evidence>
<organism evidence="2 3">
    <name type="scientific">Opisthorchis felineus</name>
    <dbReference type="NCBI Taxonomy" id="147828"/>
    <lineage>
        <taxon>Eukaryota</taxon>
        <taxon>Metazoa</taxon>
        <taxon>Spiralia</taxon>
        <taxon>Lophotrochozoa</taxon>
        <taxon>Platyhelminthes</taxon>
        <taxon>Trematoda</taxon>
        <taxon>Digenea</taxon>
        <taxon>Opisthorchiida</taxon>
        <taxon>Opisthorchiata</taxon>
        <taxon>Opisthorchiidae</taxon>
        <taxon>Opisthorchis</taxon>
    </lineage>
</organism>
<proteinExistence type="predicted"/>
<feature type="compositionally biased region" description="Basic residues" evidence="1">
    <location>
        <begin position="202"/>
        <end position="211"/>
    </location>
</feature>
<gene>
    <name evidence="2" type="ORF">CRM22_003463</name>
</gene>
<feature type="compositionally biased region" description="Polar residues" evidence="1">
    <location>
        <begin position="214"/>
        <end position="235"/>
    </location>
</feature>
<feature type="compositionally biased region" description="Polar residues" evidence="1">
    <location>
        <begin position="148"/>
        <end position="175"/>
    </location>
</feature>
<dbReference type="OrthoDB" id="6264375at2759"/>
<evidence type="ECO:0000313" key="2">
    <source>
        <dbReference type="EMBL" id="TGZ69919.1"/>
    </source>
</evidence>
<feature type="region of interest" description="Disordered" evidence="1">
    <location>
        <begin position="144"/>
        <end position="175"/>
    </location>
</feature>
<protein>
    <submittedName>
        <fullName evidence="2">Uncharacterized protein</fullName>
    </submittedName>
</protein>
<comment type="caution">
    <text evidence="2">The sequence shown here is derived from an EMBL/GenBank/DDBJ whole genome shotgun (WGS) entry which is preliminary data.</text>
</comment>
<feature type="region of interest" description="Disordered" evidence="1">
    <location>
        <begin position="62"/>
        <end position="129"/>
    </location>
</feature>
<sequence length="250" mass="28251">MTKATLRRKINRTNADRHYENRCLPKRNRPYPATVGHPPCESLLPDPEGFILHLSKREKDLLRKSDSEQTQLRSMELPVNSEESTPGPIEQERFSDDEFETHSTVSKSWVRKQLKGPHQGGISKPGCKKRHTTLLRRALLHTRLQLQNTTEVPESSRQPSIDPSTRTPISHSPSSALLDPFMLIQRWASGSAESVMGAKTSVSRKRKKAKSKPNLGTSTGNESRSLTSFKSRSTSTQHAIESFRNMLVKF</sequence>
<dbReference type="AlphaFoldDB" id="A0A4S2M611"/>
<name>A0A4S2M611_OPIFE</name>
<dbReference type="EMBL" id="SJOL01005699">
    <property type="protein sequence ID" value="TGZ69919.1"/>
    <property type="molecule type" value="Genomic_DNA"/>
</dbReference>
<keyword evidence="3" id="KW-1185">Reference proteome</keyword>
<evidence type="ECO:0000256" key="1">
    <source>
        <dbReference type="SAM" id="MobiDB-lite"/>
    </source>
</evidence>
<accession>A0A4S2M611</accession>
<reference evidence="2 3" key="1">
    <citation type="journal article" date="2019" name="BMC Genomics">
        <title>New insights from Opisthorchis felineus genome: update on genomics of the epidemiologically important liver flukes.</title>
        <authorList>
            <person name="Ershov N.I."/>
            <person name="Mordvinov V.A."/>
            <person name="Prokhortchouk E.B."/>
            <person name="Pakharukova M.Y."/>
            <person name="Gunbin K.V."/>
            <person name="Ustyantsev K."/>
            <person name="Genaev M.A."/>
            <person name="Blinov A.G."/>
            <person name="Mazur A."/>
            <person name="Boulygina E."/>
            <person name="Tsygankova S."/>
            <person name="Khrameeva E."/>
            <person name="Chekanov N."/>
            <person name="Fan G."/>
            <person name="Xiao A."/>
            <person name="Zhang H."/>
            <person name="Xu X."/>
            <person name="Yang H."/>
            <person name="Solovyev V."/>
            <person name="Lee S.M."/>
            <person name="Liu X."/>
            <person name="Afonnikov D.A."/>
            <person name="Skryabin K.G."/>
        </authorList>
    </citation>
    <scope>NUCLEOTIDE SEQUENCE [LARGE SCALE GENOMIC DNA]</scope>
    <source>
        <strain evidence="2">AK-0245</strain>
        <tissue evidence="2">Whole organism</tissue>
    </source>
</reference>
<feature type="region of interest" description="Disordered" evidence="1">
    <location>
        <begin position="194"/>
        <end position="235"/>
    </location>
</feature>
<dbReference type="Proteomes" id="UP000308267">
    <property type="component" value="Unassembled WGS sequence"/>
</dbReference>